<dbReference type="GO" id="GO:0007165">
    <property type="term" value="P:signal transduction"/>
    <property type="evidence" value="ECO:0007669"/>
    <property type="project" value="UniProtKB-KW"/>
</dbReference>
<feature type="transmembrane region" description="Helical" evidence="10">
    <location>
        <begin position="132"/>
        <end position="149"/>
    </location>
</feature>
<dbReference type="OrthoDB" id="6765072at2759"/>
<name>A0A158P067_ATTCE</name>
<reference evidence="12" key="1">
    <citation type="journal article" date="2011" name="PLoS Genet.">
        <title>The genome sequence of the leaf-cutter ant Atta cephalotes reveals insights into its obligate symbiotic lifestyle.</title>
        <authorList>
            <person name="Suen G."/>
            <person name="Teiling C."/>
            <person name="Li L."/>
            <person name="Holt C."/>
            <person name="Abouheif E."/>
            <person name="Bornberg-Bauer E."/>
            <person name="Bouffard P."/>
            <person name="Caldera E.J."/>
            <person name="Cash E."/>
            <person name="Cavanaugh A."/>
            <person name="Denas O."/>
            <person name="Elhaik E."/>
            <person name="Fave M.J."/>
            <person name="Gadau J."/>
            <person name="Gibson J.D."/>
            <person name="Graur D."/>
            <person name="Grubbs K.J."/>
            <person name="Hagen D.E."/>
            <person name="Harkins T.T."/>
            <person name="Helmkampf M."/>
            <person name="Hu H."/>
            <person name="Johnson B.R."/>
            <person name="Kim J."/>
            <person name="Marsh S.E."/>
            <person name="Moeller J.A."/>
            <person name="Munoz-Torres M.C."/>
            <person name="Murphy M.C."/>
            <person name="Naughton M.C."/>
            <person name="Nigam S."/>
            <person name="Overson R."/>
            <person name="Rajakumar R."/>
            <person name="Reese J.T."/>
            <person name="Scott J.J."/>
            <person name="Smith C.R."/>
            <person name="Tao S."/>
            <person name="Tsutsui N.D."/>
            <person name="Viljakainen L."/>
            <person name="Wissler L."/>
            <person name="Yandell M.D."/>
            <person name="Zimmer F."/>
            <person name="Taylor J."/>
            <person name="Slater S.C."/>
            <person name="Clifton S.W."/>
            <person name="Warren W.C."/>
            <person name="Elsik C.G."/>
            <person name="Smith C.D."/>
            <person name="Weinstock G.M."/>
            <person name="Gerardo N.M."/>
            <person name="Currie C.R."/>
        </authorList>
    </citation>
    <scope>NUCLEOTIDE SEQUENCE [LARGE SCALE GENOMIC DNA]</scope>
</reference>
<dbReference type="InParanoid" id="A0A158P067"/>
<dbReference type="EMBL" id="ADTU01005372">
    <property type="status" value="NOT_ANNOTATED_CDS"/>
    <property type="molecule type" value="Genomic_DNA"/>
</dbReference>
<evidence type="ECO:0000256" key="2">
    <source>
        <dbReference type="ARBA" id="ARBA00022475"/>
    </source>
</evidence>
<keyword evidence="6 10" id="KW-1133">Transmembrane helix</keyword>
<evidence type="ECO:0000256" key="9">
    <source>
        <dbReference type="ARBA" id="ARBA00023224"/>
    </source>
</evidence>
<evidence type="ECO:0000256" key="6">
    <source>
        <dbReference type="ARBA" id="ARBA00022989"/>
    </source>
</evidence>
<dbReference type="InterPro" id="IPR004117">
    <property type="entry name" value="7tm6_olfct_rcpt"/>
</dbReference>
<evidence type="ECO:0000256" key="7">
    <source>
        <dbReference type="ARBA" id="ARBA00023136"/>
    </source>
</evidence>
<dbReference type="GO" id="GO:0005549">
    <property type="term" value="F:odorant binding"/>
    <property type="evidence" value="ECO:0007669"/>
    <property type="project" value="InterPro"/>
</dbReference>
<dbReference type="GO" id="GO:0004984">
    <property type="term" value="F:olfactory receptor activity"/>
    <property type="evidence" value="ECO:0007669"/>
    <property type="project" value="InterPro"/>
</dbReference>
<evidence type="ECO:0000256" key="10">
    <source>
        <dbReference type="SAM" id="Phobius"/>
    </source>
</evidence>
<keyword evidence="12" id="KW-1185">Reference proteome</keyword>
<feature type="transmembrane region" description="Helical" evidence="10">
    <location>
        <begin position="20"/>
        <end position="46"/>
    </location>
</feature>
<dbReference type="PANTHER" id="PTHR21137:SF35">
    <property type="entry name" value="ODORANT RECEPTOR 19A-RELATED"/>
    <property type="match status" value="1"/>
</dbReference>
<keyword evidence="5" id="KW-0552">Olfaction</keyword>
<keyword evidence="3" id="KW-0716">Sensory transduction</keyword>
<comment type="subcellular location">
    <subcellularLocation>
        <location evidence="1">Cell membrane</location>
        <topology evidence="1">Multi-pass membrane protein</topology>
    </subcellularLocation>
</comment>
<organism evidence="11 12">
    <name type="scientific">Atta cephalotes</name>
    <name type="common">Leafcutter ant</name>
    <dbReference type="NCBI Taxonomy" id="12957"/>
    <lineage>
        <taxon>Eukaryota</taxon>
        <taxon>Metazoa</taxon>
        <taxon>Ecdysozoa</taxon>
        <taxon>Arthropoda</taxon>
        <taxon>Hexapoda</taxon>
        <taxon>Insecta</taxon>
        <taxon>Pterygota</taxon>
        <taxon>Neoptera</taxon>
        <taxon>Endopterygota</taxon>
        <taxon>Hymenoptera</taxon>
        <taxon>Apocrita</taxon>
        <taxon>Aculeata</taxon>
        <taxon>Formicoidea</taxon>
        <taxon>Formicidae</taxon>
        <taxon>Myrmicinae</taxon>
        <taxon>Atta</taxon>
    </lineage>
</organism>
<accession>A0A158P067</accession>
<dbReference type="EnsemblMetazoa" id="XM_012207785.1">
    <property type="protein sequence ID" value="XP_012063175.1"/>
    <property type="gene ID" value="LOC105626484"/>
</dbReference>
<reference evidence="11" key="2">
    <citation type="submission" date="2016-04" db="UniProtKB">
        <authorList>
            <consortium name="EnsemblMetazoa"/>
        </authorList>
    </citation>
    <scope>IDENTIFICATION</scope>
</reference>
<dbReference type="Proteomes" id="UP000005205">
    <property type="component" value="Unassembled WGS sequence"/>
</dbReference>
<feature type="transmembrane region" description="Helical" evidence="10">
    <location>
        <begin position="58"/>
        <end position="81"/>
    </location>
</feature>
<keyword evidence="9" id="KW-0807">Transducer</keyword>
<keyword evidence="7 10" id="KW-0472">Membrane</keyword>
<evidence type="ECO:0000256" key="5">
    <source>
        <dbReference type="ARBA" id="ARBA00022725"/>
    </source>
</evidence>
<evidence type="ECO:0000256" key="3">
    <source>
        <dbReference type="ARBA" id="ARBA00022606"/>
    </source>
</evidence>
<evidence type="ECO:0008006" key="13">
    <source>
        <dbReference type="Google" id="ProtNLM"/>
    </source>
</evidence>
<keyword evidence="2" id="KW-1003">Cell membrane</keyword>
<dbReference type="AlphaFoldDB" id="A0A158P067"/>
<gene>
    <name evidence="11" type="primary">105626484</name>
</gene>
<protein>
    <recommendedName>
        <fullName evidence="13">Odorant receptor</fullName>
    </recommendedName>
</protein>
<evidence type="ECO:0000256" key="4">
    <source>
        <dbReference type="ARBA" id="ARBA00022692"/>
    </source>
</evidence>
<dbReference type="KEGG" id="acep:105626484"/>
<evidence type="ECO:0000313" key="12">
    <source>
        <dbReference type="Proteomes" id="UP000005205"/>
    </source>
</evidence>
<evidence type="ECO:0000313" key="11">
    <source>
        <dbReference type="EnsemblMetazoa" id="XP_012063175.1"/>
    </source>
</evidence>
<sequence length="150" mass="17012">MLVEKHKRVISFSDNMEQLFSFIALMQVVWNTLVICCLGFAFIMSIHNKTGVFALMKAVFAYLAITLEAFIICFAGEYLSYKGKLIASATYGTMWYNMPSSHSKIIVFIIMRSQKRLAITAGKMMNMSFETFTIIMKASASYISVLIAMY</sequence>
<evidence type="ECO:0000256" key="1">
    <source>
        <dbReference type="ARBA" id="ARBA00004651"/>
    </source>
</evidence>
<dbReference type="PANTHER" id="PTHR21137">
    <property type="entry name" value="ODORANT RECEPTOR"/>
    <property type="match status" value="1"/>
</dbReference>
<proteinExistence type="predicted"/>
<dbReference type="Pfam" id="PF02949">
    <property type="entry name" value="7tm_6"/>
    <property type="match status" value="1"/>
</dbReference>
<evidence type="ECO:0000256" key="8">
    <source>
        <dbReference type="ARBA" id="ARBA00023170"/>
    </source>
</evidence>
<keyword evidence="8" id="KW-0675">Receptor</keyword>
<dbReference type="GO" id="GO:0005886">
    <property type="term" value="C:plasma membrane"/>
    <property type="evidence" value="ECO:0007669"/>
    <property type="project" value="UniProtKB-SubCell"/>
</dbReference>
<keyword evidence="4 10" id="KW-0812">Transmembrane</keyword>